<dbReference type="EMBL" id="JBHSQW010000010">
    <property type="protein sequence ID" value="MFC5993583.1"/>
    <property type="molecule type" value="Genomic_DNA"/>
</dbReference>
<feature type="domain" description="N-acetyltransferase" evidence="3">
    <location>
        <begin position="8"/>
        <end position="153"/>
    </location>
</feature>
<evidence type="ECO:0000256" key="1">
    <source>
        <dbReference type="ARBA" id="ARBA00022679"/>
    </source>
</evidence>
<dbReference type="InterPro" id="IPR000182">
    <property type="entry name" value="GNAT_dom"/>
</dbReference>
<dbReference type="CDD" id="cd04301">
    <property type="entry name" value="NAT_SF"/>
    <property type="match status" value="1"/>
</dbReference>
<dbReference type="PANTHER" id="PTHR43877">
    <property type="entry name" value="AMINOALKYLPHOSPHONATE N-ACETYLTRANSFERASE-RELATED-RELATED"/>
    <property type="match status" value="1"/>
</dbReference>
<dbReference type="Gene3D" id="3.40.630.30">
    <property type="match status" value="1"/>
</dbReference>
<dbReference type="PANTHER" id="PTHR43877:SF1">
    <property type="entry name" value="ACETYLTRANSFERASE"/>
    <property type="match status" value="1"/>
</dbReference>
<evidence type="ECO:0000256" key="2">
    <source>
        <dbReference type="ARBA" id="ARBA00023315"/>
    </source>
</evidence>
<proteinExistence type="predicted"/>
<keyword evidence="5" id="KW-1185">Reference proteome</keyword>
<keyword evidence="2 4" id="KW-0012">Acyltransferase</keyword>
<sequence length="172" mass="18170">MEPTPADAALRPERPDDAAAITRVTKLAFRDHPHSRQTEQDIIERLRRAGALTVSLVAEAAGQIVGHIAFSPVAFSDGSAGWYALGPVSVVPARQGQGIGRALIDEGLAALRARGAAGCVVVGEPALYGRFGFRSHPDVTMGGVPRRYVQLLAFGSQRPTGQVLHHDAFEAG</sequence>
<dbReference type="Pfam" id="PF00583">
    <property type="entry name" value="Acetyltransf_1"/>
    <property type="match status" value="1"/>
</dbReference>
<reference evidence="5" key="1">
    <citation type="journal article" date="2019" name="Int. J. Syst. Evol. Microbiol.">
        <title>The Global Catalogue of Microorganisms (GCM) 10K type strain sequencing project: providing services to taxonomists for standard genome sequencing and annotation.</title>
        <authorList>
            <consortium name="The Broad Institute Genomics Platform"/>
            <consortium name="The Broad Institute Genome Sequencing Center for Infectious Disease"/>
            <person name="Wu L."/>
            <person name="Ma J."/>
        </authorList>
    </citation>
    <scope>NUCLEOTIDE SEQUENCE [LARGE SCALE GENOMIC DNA]</scope>
    <source>
        <strain evidence="5">CCM 8391</strain>
    </source>
</reference>
<evidence type="ECO:0000313" key="4">
    <source>
        <dbReference type="EMBL" id="MFC5993583.1"/>
    </source>
</evidence>
<dbReference type="RefSeq" id="WP_379583326.1">
    <property type="nucleotide sequence ID" value="NZ_JBHSQW010000010.1"/>
</dbReference>
<protein>
    <submittedName>
        <fullName evidence="4">GNAT family N-acetyltransferase</fullName>
        <ecNumber evidence="4">2.3.-.-</ecNumber>
    </submittedName>
</protein>
<dbReference type="PROSITE" id="PS51186">
    <property type="entry name" value="GNAT"/>
    <property type="match status" value="1"/>
</dbReference>
<name>A0ABW1IYM6_9PSEU</name>
<dbReference type="GO" id="GO:0016746">
    <property type="term" value="F:acyltransferase activity"/>
    <property type="evidence" value="ECO:0007669"/>
    <property type="project" value="UniProtKB-KW"/>
</dbReference>
<dbReference type="EC" id="2.3.-.-" evidence="4"/>
<gene>
    <name evidence="4" type="ORF">ACFQE5_05050</name>
</gene>
<dbReference type="SUPFAM" id="SSF55729">
    <property type="entry name" value="Acyl-CoA N-acyltransferases (Nat)"/>
    <property type="match status" value="1"/>
</dbReference>
<accession>A0ABW1IYM6</accession>
<keyword evidence="1 4" id="KW-0808">Transferase</keyword>
<evidence type="ECO:0000313" key="5">
    <source>
        <dbReference type="Proteomes" id="UP001596302"/>
    </source>
</evidence>
<comment type="caution">
    <text evidence="4">The sequence shown here is derived from an EMBL/GenBank/DDBJ whole genome shotgun (WGS) entry which is preliminary data.</text>
</comment>
<dbReference type="InterPro" id="IPR050832">
    <property type="entry name" value="Bact_Acetyltransf"/>
</dbReference>
<dbReference type="InterPro" id="IPR016181">
    <property type="entry name" value="Acyl_CoA_acyltransferase"/>
</dbReference>
<dbReference type="Proteomes" id="UP001596302">
    <property type="component" value="Unassembled WGS sequence"/>
</dbReference>
<evidence type="ECO:0000259" key="3">
    <source>
        <dbReference type="PROSITE" id="PS51186"/>
    </source>
</evidence>
<organism evidence="4 5">
    <name type="scientific">Pseudonocardia hispaniensis</name>
    <dbReference type="NCBI Taxonomy" id="904933"/>
    <lineage>
        <taxon>Bacteria</taxon>
        <taxon>Bacillati</taxon>
        <taxon>Actinomycetota</taxon>
        <taxon>Actinomycetes</taxon>
        <taxon>Pseudonocardiales</taxon>
        <taxon>Pseudonocardiaceae</taxon>
        <taxon>Pseudonocardia</taxon>
    </lineage>
</organism>